<accession>A0A645EMF2</accession>
<dbReference type="PANTHER" id="PTHR30404">
    <property type="entry name" value="N-ACETYLMURAMOYL-L-ALANINE AMIDASE"/>
    <property type="match status" value="1"/>
</dbReference>
<organism evidence="3">
    <name type="scientific">bioreactor metagenome</name>
    <dbReference type="NCBI Taxonomy" id="1076179"/>
    <lineage>
        <taxon>unclassified sequences</taxon>
        <taxon>metagenomes</taxon>
        <taxon>ecological metagenomes</taxon>
    </lineage>
</organism>
<dbReference type="GO" id="GO:0009253">
    <property type="term" value="P:peptidoglycan catabolic process"/>
    <property type="evidence" value="ECO:0007669"/>
    <property type="project" value="InterPro"/>
</dbReference>
<evidence type="ECO:0000259" key="2">
    <source>
        <dbReference type="SMART" id="SM00646"/>
    </source>
</evidence>
<proteinExistence type="predicted"/>
<protein>
    <submittedName>
        <fullName evidence="3">N-acetylmuramoyl-L-alanine amidase AmiC</fullName>
        <ecNumber evidence="3">3.5.1.28</ecNumber>
    </submittedName>
</protein>
<dbReference type="CDD" id="cd02696">
    <property type="entry name" value="MurNAc-LAA"/>
    <property type="match status" value="1"/>
</dbReference>
<dbReference type="InterPro" id="IPR002508">
    <property type="entry name" value="MurNAc-LAA_cat"/>
</dbReference>
<dbReference type="EC" id="3.5.1.28" evidence="3"/>
<reference evidence="3" key="1">
    <citation type="submission" date="2019-08" db="EMBL/GenBank/DDBJ databases">
        <authorList>
            <person name="Kucharzyk K."/>
            <person name="Murdoch R.W."/>
            <person name="Higgins S."/>
            <person name="Loffler F."/>
        </authorList>
    </citation>
    <scope>NUCLEOTIDE SEQUENCE</scope>
</reference>
<feature type="domain" description="MurNAc-LAA" evidence="2">
    <location>
        <begin position="88"/>
        <end position="206"/>
    </location>
</feature>
<gene>
    <name evidence="3" type="primary">amiC_10</name>
    <name evidence="3" type="ORF">SDC9_149056</name>
</gene>
<dbReference type="GO" id="GO:0030288">
    <property type="term" value="C:outer membrane-bounded periplasmic space"/>
    <property type="evidence" value="ECO:0007669"/>
    <property type="project" value="TreeGrafter"/>
</dbReference>
<dbReference type="SUPFAM" id="SSF53187">
    <property type="entry name" value="Zn-dependent exopeptidases"/>
    <property type="match status" value="1"/>
</dbReference>
<dbReference type="SMART" id="SM00646">
    <property type="entry name" value="Ami_3"/>
    <property type="match status" value="1"/>
</dbReference>
<dbReference type="GO" id="GO:0008745">
    <property type="term" value="F:N-acetylmuramoyl-L-alanine amidase activity"/>
    <property type="evidence" value="ECO:0007669"/>
    <property type="project" value="UniProtKB-EC"/>
</dbReference>
<dbReference type="EMBL" id="VSSQ01047822">
    <property type="protein sequence ID" value="MPN01844.1"/>
    <property type="molecule type" value="Genomic_DNA"/>
</dbReference>
<sequence length="214" mass="22615">MSKESKVIVIDAGHGGKATSENEPIAPGSTVMKAKDVAGATGVSTGTPEYVVNLDVAVKLKNYLSKAGYKVIMTRTSNNQTIGNIARAEVGNKNNADLVIRIHADSFTSPSAKGASMLVPGSVGHSKDISAISKKYGEIIFNTLVNQVGMKSKGIITRTDLTGFNWSKVPVILIEMGFLSNPDEDKLLSSDSYQNQIAQGLFKGIQKALLGAES</sequence>
<dbReference type="Pfam" id="PF01520">
    <property type="entry name" value="Amidase_3"/>
    <property type="match status" value="1"/>
</dbReference>
<dbReference type="Gene3D" id="3.40.630.40">
    <property type="entry name" value="Zn-dependent exopeptidases"/>
    <property type="match status" value="1"/>
</dbReference>
<name>A0A645EMF2_9ZZZZ</name>
<dbReference type="AlphaFoldDB" id="A0A645EMF2"/>
<dbReference type="PANTHER" id="PTHR30404:SF0">
    <property type="entry name" value="N-ACETYLMURAMOYL-L-ALANINE AMIDASE AMIC"/>
    <property type="match status" value="1"/>
</dbReference>
<evidence type="ECO:0000256" key="1">
    <source>
        <dbReference type="ARBA" id="ARBA00022801"/>
    </source>
</evidence>
<dbReference type="InterPro" id="IPR050695">
    <property type="entry name" value="N-acetylmuramoyl_amidase_3"/>
</dbReference>
<keyword evidence="1 3" id="KW-0378">Hydrolase</keyword>
<comment type="caution">
    <text evidence="3">The sequence shown here is derived from an EMBL/GenBank/DDBJ whole genome shotgun (WGS) entry which is preliminary data.</text>
</comment>
<evidence type="ECO:0000313" key="3">
    <source>
        <dbReference type="EMBL" id="MPN01844.1"/>
    </source>
</evidence>